<proteinExistence type="predicted"/>
<dbReference type="Proteomes" id="UP000801492">
    <property type="component" value="Unassembled WGS sequence"/>
</dbReference>
<comment type="caution">
    <text evidence="1">The sequence shown here is derived from an EMBL/GenBank/DDBJ whole genome shotgun (WGS) entry which is preliminary data.</text>
</comment>
<name>A0A8K0C499_IGNLU</name>
<sequence length="139" mass="15307">MQPRTAWLNPKQTIIVTVTVYAPHAVSAGYRNLITFTVSGPERVQKSAAMYISTNIINDNKEPRLTHRYTSDCTDILLGNCQDGTWIIEVTAEDRESGLLQLTSNPKGLYFPNGYIAGTKEPVVGLYGGSCCQPKIQLT</sequence>
<organism evidence="1 2">
    <name type="scientific">Ignelater luminosus</name>
    <name type="common">Cucubano</name>
    <name type="synonym">Pyrophorus luminosus</name>
    <dbReference type="NCBI Taxonomy" id="2038154"/>
    <lineage>
        <taxon>Eukaryota</taxon>
        <taxon>Metazoa</taxon>
        <taxon>Ecdysozoa</taxon>
        <taxon>Arthropoda</taxon>
        <taxon>Hexapoda</taxon>
        <taxon>Insecta</taxon>
        <taxon>Pterygota</taxon>
        <taxon>Neoptera</taxon>
        <taxon>Endopterygota</taxon>
        <taxon>Coleoptera</taxon>
        <taxon>Polyphaga</taxon>
        <taxon>Elateriformia</taxon>
        <taxon>Elateroidea</taxon>
        <taxon>Elateridae</taxon>
        <taxon>Agrypninae</taxon>
        <taxon>Pyrophorini</taxon>
        <taxon>Ignelater</taxon>
    </lineage>
</organism>
<protein>
    <submittedName>
        <fullName evidence="1">Uncharacterized protein</fullName>
    </submittedName>
</protein>
<dbReference type="EMBL" id="VTPC01091112">
    <property type="protein sequence ID" value="KAF2879624.1"/>
    <property type="molecule type" value="Genomic_DNA"/>
</dbReference>
<reference evidence="1" key="1">
    <citation type="submission" date="2019-08" db="EMBL/GenBank/DDBJ databases">
        <title>The genome of the North American firefly Photinus pyralis.</title>
        <authorList>
            <consortium name="Photinus pyralis genome working group"/>
            <person name="Fallon T.R."/>
            <person name="Sander Lower S.E."/>
            <person name="Weng J.-K."/>
        </authorList>
    </citation>
    <scope>NUCLEOTIDE SEQUENCE</scope>
    <source>
        <strain evidence="1">TRF0915ILg1</strain>
        <tissue evidence="1">Whole body</tissue>
    </source>
</reference>
<dbReference type="OrthoDB" id="6610237at2759"/>
<feature type="non-terminal residue" evidence="1">
    <location>
        <position position="1"/>
    </location>
</feature>
<keyword evidence="2" id="KW-1185">Reference proteome</keyword>
<gene>
    <name evidence="1" type="ORF">ILUMI_26537</name>
</gene>
<evidence type="ECO:0000313" key="1">
    <source>
        <dbReference type="EMBL" id="KAF2879624.1"/>
    </source>
</evidence>
<accession>A0A8K0C499</accession>
<dbReference type="AlphaFoldDB" id="A0A8K0C499"/>
<evidence type="ECO:0000313" key="2">
    <source>
        <dbReference type="Proteomes" id="UP000801492"/>
    </source>
</evidence>